<dbReference type="EC" id="1.1.1.281" evidence="4"/>
<feature type="domain" description="NAD-dependent epimerase/dehydratase" evidence="3">
    <location>
        <begin position="7"/>
        <end position="234"/>
    </location>
</feature>
<reference evidence="4 5" key="1">
    <citation type="submission" date="2023-07" db="EMBL/GenBank/DDBJ databases">
        <title>Genomic Encyclopedia of Type Strains, Phase IV (KMG-IV): sequencing the most valuable type-strain genomes for metagenomic binning, comparative biology and taxonomic classification.</title>
        <authorList>
            <person name="Goeker M."/>
        </authorList>
    </citation>
    <scope>NUCLEOTIDE SEQUENCE [LARGE SCALE GENOMIC DNA]</scope>
    <source>
        <strain evidence="4 5">T98</strain>
    </source>
</reference>
<dbReference type="SUPFAM" id="SSF51735">
    <property type="entry name" value="NAD(P)-binding Rossmann-fold domains"/>
    <property type="match status" value="1"/>
</dbReference>
<comment type="similarity">
    <text evidence="1">Belongs to the NAD(P)-dependent epimerase/dehydratase family.</text>
</comment>
<accession>A0ABU3HC25</accession>
<protein>
    <submittedName>
        <fullName evidence="4">GDP-4-dehydro-6-deoxy-D-mannose reductase</fullName>
        <ecNumber evidence="4">1.1.1.281</ecNumber>
    </submittedName>
</protein>
<dbReference type="EMBL" id="JAUSUY010000020">
    <property type="protein sequence ID" value="MDT3428346.1"/>
    <property type="molecule type" value="Genomic_DNA"/>
</dbReference>
<evidence type="ECO:0000313" key="5">
    <source>
        <dbReference type="Proteomes" id="UP001248709"/>
    </source>
</evidence>
<proteinExistence type="inferred from homology"/>
<dbReference type="Gene3D" id="3.40.50.720">
    <property type="entry name" value="NAD(P)-binding Rossmann-like Domain"/>
    <property type="match status" value="1"/>
</dbReference>
<dbReference type="Gene3D" id="3.90.25.10">
    <property type="entry name" value="UDP-galactose 4-epimerase, domain 1"/>
    <property type="match status" value="1"/>
</dbReference>
<comment type="caution">
    <text evidence="4">The sequence shown here is derived from an EMBL/GenBank/DDBJ whole genome shotgun (WGS) entry which is preliminary data.</text>
</comment>
<gene>
    <name evidence="4" type="ORF">J2Z22_003938</name>
</gene>
<dbReference type="InterPro" id="IPR036291">
    <property type="entry name" value="NAD(P)-bd_dom_sf"/>
</dbReference>
<keyword evidence="5" id="KW-1185">Reference proteome</keyword>
<dbReference type="RefSeq" id="WP_312001311.1">
    <property type="nucleotide sequence ID" value="NZ_JAUSUY010000020.1"/>
</dbReference>
<dbReference type="Proteomes" id="UP001248709">
    <property type="component" value="Unassembled WGS sequence"/>
</dbReference>
<evidence type="ECO:0000256" key="1">
    <source>
        <dbReference type="ARBA" id="ARBA00007637"/>
    </source>
</evidence>
<dbReference type="PANTHER" id="PTHR43000">
    <property type="entry name" value="DTDP-D-GLUCOSE 4,6-DEHYDRATASE-RELATED"/>
    <property type="match status" value="1"/>
</dbReference>
<name>A0ABU3HC25_9BACL</name>
<evidence type="ECO:0000256" key="2">
    <source>
        <dbReference type="SAM" id="MobiDB-lite"/>
    </source>
</evidence>
<keyword evidence="4" id="KW-0560">Oxidoreductase</keyword>
<dbReference type="Pfam" id="PF01370">
    <property type="entry name" value="Epimerase"/>
    <property type="match status" value="1"/>
</dbReference>
<dbReference type="InterPro" id="IPR001509">
    <property type="entry name" value="Epimerase_deHydtase"/>
</dbReference>
<dbReference type="GO" id="GO:0033705">
    <property type="term" value="F:GDP-4-dehydro-6-deoxy-D-mannose reductase activity"/>
    <property type="evidence" value="ECO:0007669"/>
    <property type="project" value="UniProtKB-EC"/>
</dbReference>
<feature type="region of interest" description="Disordered" evidence="2">
    <location>
        <begin position="259"/>
        <end position="293"/>
    </location>
</feature>
<organism evidence="4 5">
    <name type="scientific">Paenibacillus forsythiae</name>
    <dbReference type="NCBI Taxonomy" id="365616"/>
    <lineage>
        <taxon>Bacteria</taxon>
        <taxon>Bacillati</taxon>
        <taxon>Bacillota</taxon>
        <taxon>Bacilli</taxon>
        <taxon>Bacillales</taxon>
        <taxon>Paenibacillaceae</taxon>
        <taxon>Paenibacillus</taxon>
    </lineage>
</organism>
<evidence type="ECO:0000313" key="4">
    <source>
        <dbReference type="EMBL" id="MDT3428346.1"/>
    </source>
</evidence>
<evidence type="ECO:0000259" key="3">
    <source>
        <dbReference type="Pfam" id="PF01370"/>
    </source>
</evidence>
<sequence>MTGRKLLITGAAGFTGRHAAAYFAAEGAEVTAVLRTAVPGESREPLFPLNVRTYICDLNDGEAVKKMIKDTAPCEVLHLAGKNSVPESWHSPVQYLETNVMAAVYLLDALRSCTEVRLLVAGSRLKFNPGAGAAPPHPYSLSKTLEELVSLSWGVLFRQQVLIAEPCNLIGPGPSTGFCSLLAGHIARSEQGSVQPPFRLSSRLEQRDFLDVRDAVRAYDCILKRGEPGIVYRIDSGRPRRLGEVAERMLRLTRAAVPVHWGPPPGQGAESAPASDAEPKRADAFTRGAPDSQAEAVYPTVHASVLNWRPEVELERSLADILEYYRSSNQKGASP</sequence>